<accession>A0ABP1FXF8</accession>
<gene>
    <name evidence="10" type="primary">g7281</name>
    <name evidence="10" type="ORF">VP750_LOCUS6234</name>
</gene>
<dbReference type="InterPro" id="IPR017441">
    <property type="entry name" value="Protein_kinase_ATP_BS"/>
</dbReference>
<evidence type="ECO:0000259" key="9">
    <source>
        <dbReference type="PROSITE" id="PS50011"/>
    </source>
</evidence>
<evidence type="ECO:0000256" key="5">
    <source>
        <dbReference type="ARBA" id="ARBA00022840"/>
    </source>
</evidence>
<dbReference type="PIRSF" id="PIRSF000654">
    <property type="entry name" value="Integrin-linked_kinase"/>
    <property type="match status" value="1"/>
</dbReference>
<keyword evidence="4" id="KW-0418">Kinase</keyword>
<dbReference type="Pfam" id="PF12796">
    <property type="entry name" value="Ank_2"/>
    <property type="match status" value="1"/>
</dbReference>
<dbReference type="InterPro" id="IPR036770">
    <property type="entry name" value="Ankyrin_rpt-contain_sf"/>
</dbReference>
<dbReference type="Pfam" id="PF00069">
    <property type="entry name" value="Pkinase"/>
    <property type="match status" value="1"/>
</dbReference>
<keyword evidence="2" id="KW-0808">Transferase</keyword>
<organism evidence="10 11">
    <name type="scientific">Coccomyxa viridis</name>
    <dbReference type="NCBI Taxonomy" id="1274662"/>
    <lineage>
        <taxon>Eukaryota</taxon>
        <taxon>Viridiplantae</taxon>
        <taxon>Chlorophyta</taxon>
        <taxon>core chlorophytes</taxon>
        <taxon>Trebouxiophyceae</taxon>
        <taxon>Trebouxiophyceae incertae sedis</taxon>
        <taxon>Coccomyxaceae</taxon>
        <taxon>Coccomyxa</taxon>
    </lineage>
</organism>
<evidence type="ECO:0000256" key="8">
    <source>
        <dbReference type="SAM" id="MobiDB-lite"/>
    </source>
</evidence>
<feature type="repeat" description="ANK" evidence="6">
    <location>
        <begin position="112"/>
        <end position="136"/>
    </location>
</feature>
<feature type="binding site" evidence="7">
    <location>
        <position position="241"/>
    </location>
    <ligand>
        <name>ATP</name>
        <dbReference type="ChEBI" id="CHEBI:30616"/>
    </ligand>
</feature>
<dbReference type="PROSITE" id="PS00107">
    <property type="entry name" value="PROTEIN_KINASE_ATP"/>
    <property type="match status" value="1"/>
</dbReference>
<keyword evidence="3 7" id="KW-0547">Nucleotide-binding</keyword>
<dbReference type="PROSITE" id="PS50297">
    <property type="entry name" value="ANK_REP_REGION"/>
    <property type="match status" value="1"/>
</dbReference>
<dbReference type="InterPro" id="IPR051681">
    <property type="entry name" value="Ser/Thr_Kinases-Pseudokinases"/>
</dbReference>
<dbReference type="Gene3D" id="1.10.510.10">
    <property type="entry name" value="Transferase(Phosphotransferase) domain 1"/>
    <property type="match status" value="1"/>
</dbReference>
<feature type="domain" description="Protein kinase" evidence="9">
    <location>
        <begin position="214"/>
        <end position="523"/>
    </location>
</feature>
<evidence type="ECO:0000256" key="3">
    <source>
        <dbReference type="ARBA" id="ARBA00022741"/>
    </source>
</evidence>
<dbReference type="Gene3D" id="3.30.200.20">
    <property type="entry name" value="Phosphorylase Kinase, domain 1"/>
    <property type="match status" value="1"/>
</dbReference>
<keyword evidence="11" id="KW-1185">Reference proteome</keyword>
<evidence type="ECO:0000256" key="6">
    <source>
        <dbReference type="PROSITE-ProRule" id="PRU00023"/>
    </source>
</evidence>
<keyword evidence="5 7" id="KW-0067">ATP-binding</keyword>
<protein>
    <submittedName>
        <fullName evidence="10">G7281 protein</fullName>
    </submittedName>
</protein>
<evidence type="ECO:0000256" key="2">
    <source>
        <dbReference type="ARBA" id="ARBA00022679"/>
    </source>
</evidence>
<dbReference type="InterPro" id="IPR002110">
    <property type="entry name" value="Ankyrin_rpt"/>
</dbReference>
<dbReference type="SMART" id="SM00248">
    <property type="entry name" value="ANK"/>
    <property type="match status" value="2"/>
</dbReference>
<comment type="caution">
    <text evidence="10">The sequence shown here is derived from an EMBL/GenBank/DDBJ whole genome shotgun (WGS) entry which is preliminary data.</text>
</comment>
<sequence>MGVPNAIDTPESRNGHGSDLAELATNLRSSFDARLPPFKPAQIDGLPPRSGIQDQLSEALKKHHSLHGAVAARRQATTELLFFASVGDIGRIRKICETWGINVSDESTRDYDHRSPLHLAAAEGCYSVVEWLLTEGKCVPNPIDRFKRTPLEDAVRGDHGEVAQLLINHGAKIFKTAENRLVDLNRSHLAGYVRICTDDDEALQPEWEIDPKDLQIMEKVGEGEFGTVHKAKWYGTIVAVKILRRSDAVAVGDFRTELNVMQKVHFPHAVQFLGACTVSQPYMIVTEFLPGGSLTDLFRRVHHGNAQHPSLKRATEMALDCSRGMTYLHAKNKNKMSCVHRDLKPANLMLGGIPHDSTDLRLGGELGVVKIADFGLSKSLAQNEKAANSSKSLETTGPHAVDDGLEGHEIERYKLTGETGSYRYMAPEVFRHEPYNTKVDVYAFSMIAYELFEGAIPFEHLHPVEAARRAAMNHARPVWGKTCNRFGKVVPEEVKQLVEECWDPQPHKRPAFPVIAARLQKMFDAMPVDKKKKCTIM</sequence>
<dbReference type="SMART" id="SM00220">
    <property type="entry name" value="S_TKc"/>
    <property type="match status" value="1"/>
</dbReference>
<dbReference type="Gene3D" id="1.25.40.20">
    <property type="entry name" value="Ankyrin repeat-containing domain"/>
    <property type="match status" value="1"/>
</dbReference>
<dbReference type="PROSITE" id="PS00108">
    <property type="entry name" value="PROTEIN_KINASE_ST"/>
    <property type="match status" value="1"/>
</dbReference>
<dbReference type="Proteomes" id="UP001497392">
    <property type="component" value="Unassembled WGS sequence"/>
</dbReference>
<dbReference type="SUPFAM" id="SSF56112">
    <property type="entry name" value="Protein kinase-like (PK-like)"/>
    <property type="match status" value="1"/>
</dbReference>
<dbReference type="SUPFAM" id="SSF48403">
    <property type="entry name" value="Ankyrin repeat"/>
    <property type="match status" value="1"/>
</dbReference>
<dbReference type="InterPro" id="IPR008271">
    <property type="entry name" value="Ser/Thr_kinase_AS"/>
</dbReference>
<dbReference type="PANTHER" id="PTHR44329">
    <property type="entry name" value="SERINE/THREONINE-PROTEIN KINASE TNNI3K-RELATED"/>
    <property type="match status" value="1"/>
</dbReference>
<evidence type="ECO:0000313" key="11">
    <source>
        <dbReference type="Proteomes" id="UP001497392"/>
    </source>
</evidence>
<name>A0ABP1FXF8_9CHLO</name>
<reference evidence="10 11" key="1">
    <citation type="submission" date="2024-06" db="EMBL/GenBank/DDBJ databases">
        <authorList>
            <person name="Kraege A."/>
            <person name="Thomma B."/>
        </authorList>
    </citation>
    <scope>NUCLEOTIDE SEQUENCE [LARGE SCALE GENOMIC DNA]</scope>
</reference>
<dbReference type="PROSITE" id="PS50088">
    <property type="entry name" value="ANK_REPEAT"/>
    <property type="match status" value="1"/>
</dbReference>
<evidence type="ECO:0000313" key="10">
    <source>
        <dbReference type="EMBL" id="CAL5224575.1"/>
    </source>
</evidence>
<comment type="similarity">
    <text evidence="1">Belongs to the protein kinase superfamily. TKL Ser/Thr protein kinase family.</text>
</comment>
<feature type="region of interest" description="Disordered" evidence="8">
    <location>
        <begin position="387"/>
        <end position="407"/>
    </location>
</feature>
<dbReference type="InterPro" id="IPR011009">
    <property type="entry name" value="Kinase-like_dom_sf"/>
</dbReference>
<keyword evidence="6" id="KW-0040">ANK repeat</keyword>
<dbReference type="CDD" id="cd13999">
    <property type="entry name" value="STKc_MAP3K-like"/>
    <property type="match status" value="1"/>
</dbReference>
<dbReference type="EMBL" id="CAXHTA020000011">
    <property type="protein sequence ID" value="CAL5224575.1"/>
    <property type="molecule type" value="Genomic_DNA"/>
</dbReference>
<dbReference type="PROSITE" id="PS50011">
    <property type="entry name" value="PROTEIN_KINASE_DOM"/>
    <property type="match status" value="1"/>
</dbReference>
<evidence type="ECO:0000256" key="1">
    <source>
        <dbReference type="ARBA" id="ARBA00005843"/>
    </source>
</evidence>
<proteinExistence type="inferred from homology"/>
<evidence type="ECO:0000256" key="4">
    <source>
        <dbReference type="ARBA" id="ARBA00022777"/>
    </source>
</evidence>
<evidence type="ECO:0000256" key="7">
    <source>
        <dbReference type="PROSITE-ProRule" id="PRU10141"/>
    </source>
</evidence>
<dbReference type="PANTHER" id="PTHR44329:SF140">
    <property type="entry name" value="INACTIVE PROTEIN TYROSINE KINASE PTKL"/>
    <property type="match status" value="1"/>
</dbReference>
<dbReference type="InterPro" id="IPR000719">
    <property type="entry name" value="Prot_kinase_dom"/>
</dbReference>